<evidence type="ECO:0000256" key="1">
    <source>
        <dbReference type="SAM" id="MobiDB-lite"/>
    </source>
</evidence>
<sequence>MAFKPDSEKIRQGAKTDSQSSIKGNVFPKISLVFWKEGGVGSDRLRVTSGILFTFHPKYAFGIQMRAKLQENQTIGRLIPDTNRVKSKSINT</sequence>
<dbReference type="Proteomes" id="UP000016843">
    <property type="component" value="Unassembled WGS sequence"/>
</dbReference>
<accession>U5C4M6</accession>
<evidence type="ECO:0000313" key="2">
    <source>
        <dbReference type="EMBL" id="ERM83167.1"/>
    </source>
</evidence>
<dbReference type="EMBL" id="AWXR01000017">
    <property type="protein sequence ID" value="ERM83167.1"/>
    <property type="molecule type" value="Genomic_DNA"/>
</dbReference>
<keyword evidence="3" id="KW-1185">Reference proteome</keyword>
<name>U5C4M6_9BACT</name>
<comment type="caution">
    <text evidence="2">The sequence shown here is derived from an EMBL/GenBank/DDBJ whole genome shotgun (WGS) entry which is preliminary data.</text>
</comment>
<organism evidence="2 3">
    <name type="scientific">Rhodonellum psychrophilum GCM71 = DSM 17998</name>
    <dbReference type="NCBI Taxonomy" id="1123057"/>
    <lineage>
        <taxon>Bacteria</taxon>
        <taxon>Pseudomonadati</taxon>
        <taxon>Bacteroidota</taxon>
        <taxon>Cytophagia</taxon>
        <taxon>Cytophagales</taxon>
        <taxon>Cytophagaceae</taxon>
        <taxon>Rhodonellum</taxon>
    </lineage>
</organism>
<proteinExistence type="predicted"/>
<gene>
    <name evidence="2" type="ORF">P872_17630</name>
</gene>
<feature type="region of interest" description="Disordered" evidence="1">
    <location>
        <begin position="1"/>
        <end position="22"/>
    </location>
</feature>
<dbReference type="AlphaFoldDB" id="U5C4M6"/>
<reference evidence="2 3" key="1">
    <citation type="journal article" date="2013" name="Genome Announc.">
        <title>Draft Genome Sequence of the Psychrophilic and Alkaliphilic Rhodonellum psychrophilum Strain GCM71T.</title>
        <authorList>
            <person name="Hauptmann A.L."/>
            <person name="Glaring M.A."/>
            <person name="Hallin P.F."/>
            <person name="Prieme A."/>
            <person name="Stougaard P."/>
        </authorList>
    </citation>
    <scope>NUCLEOTIDE SEQUENCE [LARGE SCALE GENOMIC DNA]</scope>
    <source>
        <strain evidence="2 3">GCM71</strain>
    </source>
</reference>
<feature type="compositionally biased region" description="Basic and acidic residues" evidence="1">
    <location>
        <begin position="1"/>
        <end position="11"/>
    </location>
</feature>
<protein>
    <submittedName>
        <fullName evidence="2">Uncharacterized protein</fullName>
    </submittedName>
</protein>
<evidence type="ECO:0000313" key="3">
    <source>
        <dbReference type="Proteomes" id="UP000016843"/>
    </source>
</evidence>